<keyword evidence="1" id="KW-0805">Transcription regulation</keyword>
<reference evidence="6" key="2">
    <citation type="submission" date="2021-04" db="EMBL/GenBank/DDBJ databases">
        <authorList>
            <person name="Gilroy R."/>
        </authorList>
    </citation>
    <scope>NUCLEOTIDE SEQUENCE</scope>
    <source>
        <strain evidence="6">B5-657</strain>
    </source>
</reference>
<protein>
    <submittedName>
        <fullName evidence="6">Crp/Fnr family transcriptional regulator</fullName>
    </submittedName>
</protein>
<dbReference type="Pfam" id="PF13545">
    <property type="entry name" value="HTH_Crp_2"/>
    <property type="match status" value="1"/>
</dbReference>
<feature type="domain" description="Cyclic nucleotide-binding" evidence="4">
    <location>
        <begin position="16"/>
        <end position="113"/>
    </location>
</feature>
<dbReference type="InterPro" id="IPR036390">
    <property type="entry name" value="WH_DNA-bd_sf"/>
</dbReference>
<evidence type="ECO:0000313" key="6">
    <source>
        <dbReference type="EMBL" id="MBU3803962.1"/>
    </source>
</evidence>
<keyword evidence="2" id="KW-0238">DNA-binding</keyword>
<dbReference type="InterPro" id="IPR012318">
    <property type="entry name" value="HTH_CRP"/>
</dbReference>
<evidence type="ECO:0000259" key="4">
    <source>
        <dbReference type="PROSITE" id="PS50042"/>
    </source>
</evidence>
<accession>A0A9E2KC25</accession>
<name>A0A9E2KC25_9FIRM</name>
<gene>
    <name evidence="6" type="ORF">H9872_04305</name>
</gene>
<keyword evidence="3" id="KW-0804">Transcription</keyword>
<evidence type="ECO:0000256" key="2">
    <source>
        <dbReference type="ARBA" id="ARBA00023125"/>
    </source>
</evidence>
<dbReference type="GO" id="GO:0005829">
    <property type="term" value="C:cytosol"/>
    <property type="evidence" value="ECO:0007669"/>
    <property type="project" value="TreeGrafter"/>
</dbReference>
<feature type="domain" description="HTH crp-type" evidence="5">
    <location>
        <begin position="157"/>
        <end position="225"/>
    </location>
</feature>
<comment type="caution">
    <text evidence="6">The sequence shown here is derived from an EMBL/GenBank/DDBJ whole genome shotgun (WGS) entry which is preliminary data.</text>
</comment>
<evidence type="ECO:0000313" key="7">
    <source>
        <dbReference type="Proteomes" id="UP000824229"/>
    </source>
</evidence>
<dbReference type="InterPro" id="IPR000595">
    <property type="entry name" value="cNMP-bd_dom"/>
</dbReference>
<sequence>MEFTNTQLNILAQCALFKNITKEELTSLLPCLKPLIHTYTEDTIIFTQGTTIQYIYVILEGQVEIAKENFVGQKNIVSLLSAGKLFGEGVVCTSHRISPVSALALEDTKVLLIPYERIVASCERNCTFHHSIVYNMMRLLGEKNYHLNIKMDLLLLKGMREKLATYLLAEAKTCQNTSFTLPLNRNQLADYLNVSRPSMCRELKRMKDEGLIDYYQNSFKLLDLKRLQNALLYEKS</sequence>
<proteinExistence type="predicted"/>
<dbReference type="InterPro" id="IPR050397">
    <property type="entry name" value="Env_Response_Regulators"/>
</dbReference>
<dbReference type="GO" id="GO:0003677">
    <property type="term" value="F:DNA binding"/>
    <property type="evidence" value="ECO:0007669"/>
    <property type="project" value="UniProtKB-KW"/>
</dbReference>
<dbReference type="Proteomes" id="UP000824229">
    <property type="component" value="Unassembled WGS sequence"/>
</dbReference>
<dbReference type="EMBL" id="JAHLFQ010000091">
    <property type="protein sequence ID" value="MBU3803962.1"/>
    <property type="molecule type" value="Genomic_DNA"/>
</dbReference>
<evidence type="ECO:0000259" key="5">
    <source>
        <dbReference type="PROSITE" id="PS51063"/>
    </source>
</evidence>
<dbReference type="Pfam" id="PF00027">
    <property type="entry name" value="cNMP_binding"/>
    <property type="match status" value="1"/>
</dbReference>
<reference evidence="6" key="1">
    <citation type="journal article" date="2021" name="PeerJ">
        <title>Extensive microbial diversity within the chicken gut microbiome revealed by metagenomics and culture.</title>
        <authorList>
            <person name="Gilroy R."/>
            <person name="Ravi A."/>
            <person name="Getino M."/>
            <person name="Pursley I."/>
            <person name="Horton D.L."/>
            <person name="Alikhan N.F."/>
            <person name="Baker D."/>
            <person name="Gharbi K."/>
            <person name="Hall N."/>
            <person name="Watson M."/>
            <person name="Adriaenssens E.M."/>
            <person name="Foster-Nyarko E."/>
            <person name="Jarju S."/>
            <person name="Secka A."/>
            <person name="Antonio M."/>
            <person name="Oren A."/>
            <person name="Chaudhuri R.R."/>
            <person name="La Ragione R."/>
            <person name="Hildebrand F."/>
            <person name="Pallen M.J."/>
        </authorList>
    </citation>
    <scope>NUCLEOTIDE SEQUENCE</scope>
    <source>
        <strain evidence="6">B5-657</strain>
    </source>
</reference>
<dbReference type="CDD" id="cd00038">
    <property type="entry name" value="CAP_ED"/>
    <property type="match status" value="1"/>
</dbReference>
<dbReference type="InterPro" id="IPR018490">
    <property type="entry name" value="cNMP-bd_dom_sf"/>
</dbReference>
<dbReference type="PROSITE" id="PS51063">
    <property type="entry name" value="HTH_CRP_2"/>
    <property type="match status" value="1"/>
</dbReference>
<evidence type="ECO:0000256" key="3">
    <source>
        <dbReference type="ARBA" id="ARBA00023163"/>
    </source>
</evidence>
<evidence type="ECO:0000256" key="1">
    <source>
        <dbReference type="ARBA" id="ARBA00023015"/>
    </source>
</evidence>
<dbReference type="SUPFAM" id="SSF46785">
    <property type="entry name" value="Winged helix' DNA-binding domain"/>
    <property type="match status" value="1"/>
</dbReference>
<dbReference type="Gene3D" id="2.60.120.10">
    <property type="entry name" value="Jelly Rolls"/>
    <property type="match status" value="1"/>
</dbReference>
<dbReference type="AlphaFoldDB" id="A0A9E2KC25"/>
<dbReference type="InterPro" id="IPR014710">
    <property type="entry name" value="RmlC-like_jellyroll"/>
</dbReference>
<organism evidence="6 7">
    <name type="scientific">Candidatus Cellulosilyticum pullistercoris</name>
    <dbReference type="NCBI Taxonomy" id="2838521"/>
    <lineage>
        <taxon>Bacteria</taxon>
        <taxon>Bacillati</taxon>
        <taxon>Bacillota</taxon>
        <taxon>Clostridia</taxon>
        <taxon>Lachnospirales</taxon>
        <taxon>Cellulosilyticaceae</taxon>
        <taxon>Cellulosilyticum</taxon>
    </lineage>
</organism>
<dbReference type="SMART" id="SM00100">
    <property type="entry name" value="cNMP"/>
    <property type="match status" value="1"/>
</dbReference>
<dbReference type="SUPFAM" id="SSF51206">
    <property type="entry name" value="cAMP-binding domain-like"/>
    <property type="match status" value="1"/>
</dbReference>
<dbReference type="GO" id="GO:0003700">
    <property type="term" value="F:DNA-binding transcription factor activity"/>
    <property type="evidence" value="ECO:0007669"/>
    <property type="project" value="TreeGrafter"/>
</dbReference>
<dbReference type="PANTHER" id="PTHR24567">
    <property type="entry name" value="CRP FAMILY TRANSCRIPTIONAL REGULATORY PROTEIN"/>
    <property type="match status" value="1"/>
</dbReference>
<dbReference type="PROSITE" id="PS50042">
    <property type="entry name" value="CNMP_BINDING_3"/>
    <property type="match status" value="1"/>
</dbReference>
<dbReference type="PANTHER" id="PTHR24567:SF58">
    <property type="entry name" value="CYCLIC AMP-BINDING REGULATORY PROTEIN"/>
    <property type="match status" value="1"/>
</dbReference>